<comment type="caution">
    <text evidence="12">The sequence shown here is derived from an EMBL/GenBank/DDBJ whole genome shotgun (WGS) entry which is preliminary data.</text>
</comment>
<dbReference type="FunFam" id="3.40.50.300:FF:000319">
    <property type="entry name" value="DNA repair protein RecN"/>
    <property type="match status" value="1"/>
</dbReference>
<reference evidence="12" key="1">
    <citation type="journal article" date="2021" name="PeerJ">
        <title>Extensive microbial diversity within the chicken gut microbiome revealed by metagenomics and culture.</title>
        <authorList>
            <person name="Gilroy R."/>
            <person name="Ravi A."/>
            <person name="Getino M."/>
            <person name="Pursley I."/>
            <person name="Horton D.L."/>
            <person name="Alikhan N.F."/>
            <person name="Baker D."/>
            <person name="Gharbi K."/>
            <person name="Hall N."/>
            <person name="Watson M."/>
            <person name="Adriaenssens E.M."/>
            <person name="Foster-Nyarko E."/>
            <person name="Jarju S."/>
            <person name="Secka A."/>
            <person name="Antonio M."/>
            <person name="Oren A."/>
            <person name="Chaudhuri R.R."/>
            <person name="La Ragione R."/>
            <person name="Hildebrand F."/>
            <person name="Pallen M.J."/>
        </authorList>
    </citation>
    <scope>NUCLEOTIDE SEQUENCE</scope>
    <source>
        <strain evidence="12">1282</strain>
    </source>
</reference>
<dbReference type="InterPro" id="IPR004604">
    <property type="entry name" value="DNA_recomb/repair_RecN"/>
</dbReference>
<keyword evidence="4" id="KW-0547">Nucleotide-binding</keyword>
<dbReference type="GO" id="GO:0005524">
    <property type="term" value="F:ATP binding"/>
    <property type="evidence" value="ECO:0007669"/>
    <property type="project" value="UniProtKB-KW"/>
</dbReference>
<dbReference type="GO" id="GO:0006281">
    <property type="term" value="P:DNA repair"/>
    <property type="evidence" value="ECO:0007669"/>
    <property type="project" value="UniProtKB-KW"/>
</dbReference>
<evidence type="ECO:0000259" key="11">
    <source>
        <dbReference type="Pfam" id="PF02463"/>
    </source>
</evidence>
<dbReference type="GO" id="GO:0043590">
    <property type="term" value="C:bacterial nucleoid"/>
    <property type="evidence" value="ECO:0007669"/>
    <property type="project" value="TreeGrafter"/>
</dbReference>
<evidence type="ECO:0000256" key="3">
    <source>
        <dbReference type="ARBA" id="ARBA00021315"/>
    </source>
</evidence>
<dbReference type="NCBIfam" id="TIGR00634">
    <property type="entry name" value="recN"/>
    <property type="match status" value="1"/>
</dbReference>
<evidence type="ECO:0000256" key="2">
    <source>
        <dbReference type="ARBA" id="ARBA00009441"/>
    </source>
</evidence>
<dbReference type="AlphaFoldDB" id="A0A9D1YCG3"/>
<accession>A0A9D1YCG3</accession>
<keyword evidence="6" id="KW-0067">ATP-binding</keyword>
<dbReference type="EMBL" id="DXDU01000071">
    <property type="protein sequence ID" value="HIY26401.1"/>
    <property type="molecule type" value="Genomic_DNA"/>
</dbReference>
<evidence type="ECO:0000256" key="1">
    <source>
        <dbReference type="ARBA" id="ARBA00003618"/>
    </source>
</evidence>
<name>A0A9D1YCG3_9FIRM</name>
<dbReference type="InterPro" id="IPR027417">
    <property type="entry name" value="P-loop_NTPase"/>
</dbReference>
<evidence type="ECO:0000256" key="5">
    <source>
        <dbReference type="ARBA" id="ARBA00022763"/>
    </source>
</evidence>
<gene>
    <name evidence="12" type="primary">recN</name>
    <name evidence="12" type="ORF">H9838_04405</name>
</gene>
<comment type="function">
    <text evidence="1 9">May be involved in recombinational repair of damaged DNA.</text>
</comment>
<dbReference type="CDD" id="cd03241">
    <property type="entry name" value="ABC_RecN"/>
    <property type="match status" value="2"/>
</dbReference>
<evidence type="ECO:0000256" key="6">
    <source>
        <dbReference type="ARBA" id="ARBA00022840"/>
    </source>
</evidence>
<feature type="domain" description="RecF/RecN/SMC N-terminal" evidence="11">
    <location>
        <begin position="2"/>
        <end position="506"/>
    </location>
</feature>
<evidence type="ECO:0000256" key="7">
    <source>
        <dbReference type="ARBA" id="ARBA00023204"/>
    </source>
</evidence>
<dbReference type="Gene3D" id="3.40.50.300">
    <property type="entry name" value="P-loop containing nucleotide triphosphate hydrolases"/>
    <property type="match status" value="2"/>
</dbReference>
<dbReference type="InterPro" id="IPR003395">
    <property type="entry name" value="RecF/RecN/SMC_N"/>
</dbReference>
<dbReference type="SUPFAM" id="SSF52540">
    <property type="entry name" value="P-loop containing nucleoside triphosphate hydrolases"/>
    <property type="match status" value="1"/>
</dbReference>
<protein>
    <recommendedName>
        <fullName evidence="3 9">DNA repair protein RecN</fullName>
    </recommendedName>
    <alternativeName>
        <fullName evidence="8 9">Recombination protein N</fullName>
    </alternativeName>
</protein>
<evidence type="ECO:0000256" key="8">
    <source>
        <dbReference type="ARBA" id="ARBA00033408"/>
    </source>
</evidence>
<evidence type="ECO:0000256" key="9">
    <source>
        <dbReference type="PIRNR" id="PIRNR003128"/>
    </source>
</evidence>
<proteinExistence type="inferred from homology"/>
<reference evidence="12" key="2">
    <citation type="submission" date="2021-04" db="EMBL/GenBank/DDBJ databases">
        <authorList>
            <person name="Gilroy R."/>
        </authorList>
    </citation>
    <scope>NUCLEOTIDE SEQUENCE</scope>
    <source>
        <strain evidence="12">1282</strain>
    </source>
</reference>
<evidence type="ECO:0000313" key="13">
    <source>
        <dbReference type="Proteomes" id="UP000823915"/>
    </source>
</evidence>
<dbReference type="Pfam" id="PF02463">
    <property type="entry name" value="SMC_N"/>
    <property type="match status" value="1"/>
</dbReference>
<evidence type="ECO:0000256" key="10">
    <source>
        <dbReference type="SAM" id="Coils"/>
    </source>
</evidence>
<dbReference type="GO" id="GO:0009432">
    <property type="term" value="P:SOS response"/>
    <property type="evidence" value="ECO:0007669"/>
    <property type="project" value="TreeGrafter"/>
</dbReference>
<keyword evidence="7 9" id="KW-0234">DNA repair</keyword>
<keyword evidence="10" id="KW-0175">Coiled coil</keyword>
<keyword evidence="5 9" id="KW-0227">DNA damage</keyword>
<evidence type="ECO:0000256" key="4">
    <source>
        <dbReference type="ARBA" id="ARBA00022741"/>
    </source>
</evidence>
<sequence length="552" mass="61060">MLSQLFIHNIAVIERASIDLDRGFTVLTGETGAGKSIIIDAIHAVLGERTSKELVRTGADTASVSALFTELGPQVAAALRELSVPLEEDGSLLVQREIRAEGRSLCKLNGAPATVSMLKSIGPLLVTIHGQHESYELLSPEVHMTYLDSFAGLEELLSQYQESYRRLRELQRQLGDFLTDEGEKARQLDLLQFQIQEIEEAGVRPGEREELSAQRDKIRNSEKIAEGVSLAKALLTGDEDRGGILSELDQAAAALERVVPFLPEGEACAQKLREAQYAIEDADGLLDSLPVEFDPAALDQIEERLDLLYKLGLKYGETEEKILSYLEECREKLHAIQFSDQERERLEGLYEEEKSKSIALAKELSQLRKKASLAFSKRVKEELSFLNMPGMEFQVEIQRVPLTSTGCDKLQFLVSANKGEPPKPMSKIASGGELSRIMLAIKTVLSGKDKVATLIFDEVDTGISGAAANKVGQKLKQVSQNRQVLCITHLAQIAALADHHLRITKHVKDGRTFTQVEPLDLEGRKQELARIIGGEQVTQLQLDMAEEMIKKA</sequence>
<dbReference type="GO" id="GO:0006310">
    <property type="term" value="P:DNA recombination"/>
    <property type="evidence" value="ECO:0007669"/>
    <property type="project" value="InterPro"/>
</dbReference>
<dbReference type="PIRSF" id="PIRSF003128">
    <property type="entry name" value="RecN"/>
    <property type="match status" value="1"/>
</dbReference>
<organism evidence="12 13">
    <name type="scientific">Candidatus Acutalibacter pullistercoris</name>
    <dbReference type="NCBI Taxonomy" id="2838418"/>
    <lineage>
        <taxon>Bacteria</taxon>
        <taxon>Bacillati</taxon>
        <taxon>Bacillota</taxon>
        <taxon>Clostridia</taxon>
        <taxon>Eubacteriales</taxon>
        <taxon>Acutalibacteraceae</taxon>
        <taxon>Acutalibacter</taxon>
    </lineage>
</organism>
<dbReference type="PANTHER" id="PTHR11059:SF0">
    <property type="entry name" value="DNA REPAIR PROTEIN RECN"/>
    <property type="match status" value="1"/>
</dbReference>
<evidence type="ECO:0000313" key="12">
    <source>
        <dbReference type="EMBL" id="HIY26401.1"/>
    </source>
</evidence>
<dbReference type="FunFam" id="3.40.50.300:FF:000356">
    <property type="entry name" value="DNA repair protein RecN"/>
    <property type="match status" value="1"/>
</dbReference>
<dbReference type="Proteomes" id="UP000823915">
    <property type="component" value="Unassembled WGS sequence"/>
</dbReference>
<comment type="similarity">
    <text evidence="2 9">Belongs to the RecN family.</text>
</comment>
<dbReference type="PANTHER" id="PTHR11059">
    <property type="entry name" value="DNA REPAIR PROTEIN RECN"/>
    <property type="match status" value="1"/>
</dbReference>
<feature type="coiled-coil region" evidence="10">
    <location>
        <begin position="336"/>
        <end position="370"/>
    </location>
</feature>